<dbReference type="Proteomes" id="UP001432322">
    <property type="component" value="Unassembled WGS sequence"/>
</dbReference>
<feature type="non-terminal residue" evidence="1">
    <location>
        <position position="348"/>
    </location>
</feature>
<dbReference type="EMBL" id="BTSY01000002">
    <property type="protein sequence ID" value="GMT15764.1"/>
    <property type="molecule type" value="Genomic_DNA"/>
</dbReference>
<proteinExistence type="predicted"/>
<accession>A0AAV5VBB9</accession>
<gene>
    <name evidence="1" type="ORF">PFISCL1PPCAC_7061</name>
</gene>
<evidence type="ECO:0008006" key="3">
    <source>
        <dbReference type="Google" id="ProtNLM"/>
    </source>
</evidence>
<feature type="non-terminal residue" evidence="1">
    <location>
        <position position="1"/>
    </location>
</feature>
<dbReference type="CDD" id="cd09917">
    <property type="entry name" value="F-box_SF"/>
    <property type="match status" value="1"/>
</dbReference>
<evidence type="ECO:0000313" key="1">
    <source>
        <dbReference type="EMBL" id="GMT15764.1"/>
    </source>
</evidence>
<keyword evidence="2" id="KW-1185">Reference proteome</keyword>
<comment type="caution">
    <text evidence="1">The sequence shown here is derived from an EMBL/GenBank/DDBJ whole genome shotgun (WGS) entry which is preliminary data.</text>
</comment>
<reference evidence="1" key="1">
    <citation type="submission" date="2023-10" db="EMBL/GenBank/DDBJ databases">
        <title>Genome assembly of Pristionchus species.</title>
        <authorList>
            <person name="Yoshida K."/>
            <person name="Sommer R.J."/>
        </authorList>
    </citation>
    <scope>NUCLEOTIDE SEQUENCE</scope>
    <source>
        <strain evidence="1">RS5133</strain>
    </source>
</reference>
<protein>
    <recommendedName>
        <fullName evidence="3">F-box domain-containing protein</fullName>
    </recommendedName>
</protein>
<organism evidence="1 2">
    <name type="scientific">Pristionchus fissidentatus</name>
    <dbReference type="NCBI Taxonomy" id="1538716"/>
    <lineage>
        <taxon>Eukaryota</taxon>
        <taxon>Metazoa</taxon>
        <taxon>Ecdysozoa</taxon>
        <taxon>Nematoda</taxon>
        <taxon>Chromadorea</taxon>
        <taxon>Rhabditida</taxon>
        <taxon>Rhabditina</taxon>
        <taxon>Diplogasteromorpha</taxon>
        <taxon>Diplogasteroidea</taxon>
        <taxon>Neodiplogasteridae</taxon>
        <taxon>Pristionchus</taxon>
    </lineage>
</organism>
<sequence>LMTDCNNRRYTKRADSVRFSRRNSDGEANIVGGARQKVRFAKTAIRISRSGDSECEEFELAFSDSEERLSESSYDVMHDISDCESDADVVSQPIDQPSSGTLTLPTDIMLRIIEYVSHEGFSALKLVSRQFYTATHAHLHNRKKRPPIEILRFQGAGKKMTITVDVLSEHGHYFFELKSMNPGGVKFYQKLLKFNYPERSSQFNPPFVIASHKFTVDLTDSEFVAALKRTINTIRHVEVQEMNEEGMRIVKTILEEETQIAHLSLSYRELNQEESERLLCDIRKRNTSRVEIRVVKAAMSDPESFLLRLAEIVPAFGIYQEGKERELIGTNYMFGLKEADWIEIIKKM</sequence>
<dbReference type="AlphaFoldDB" id="A0AAV5VBB9"/>
<evidence type="ECO:0000313" key="2">
    <source>
        <dbReference type="Proteomes" id="UP001432322"/>
    </source>
</evidence>
<name>A0AAV5VBB9_9BILA</name>